<dbReference type="Gene3D" id="1.10.287.110">
    <property type="entry name" value="DnaJ domain"/>
    <property type="match status" value="1"/>
</dbReference>
<dbReference type="PANTHER" id="PTHR44313:SF1">
    <property type="entry name" value="DNAJ HOMOLOG SUBFAMILY C MEMBER 17"/>
    <property type="match status" value="1"/>
</dbReference>
<comment type="caution">
    <text evidence="7">The sequence shown here is derived from an EMBL/GenBank/DDBJ whole genome shotgun (WGS) entry which is preliminary data.</text>
</comment>
<keyword evidence="4" id="KW-0143">Chaperone</keyword>
<reference evidence="7 8" key="1">
    <citation type="submission" date="2022-09" db="EMBL/GenBank/DDBJ databases">
        <authorList>
            <person name="Palmer J.M."/>
        </authorList>
    </citation>
    <scope>NUCLEOTIDE SEQUENCE [LARGE SCALE GENOMIC DNA]</scope>
    <source>
        <strain evidence="7 8">DSM 7382</strain>
    </source>
</reference>
<dbReference type="InterPro" id="IPR001623">
    <property type="entry name" value="DnaJ_domain"/>
</dbReference>
<dbReference type="SUPFAM" id="SSF54928">
    <property type="entry name" value="RNA-binding domain, RBD"/>
    <property type="match status" value="1"/>
</dbReference>
<dbReference type="Pfam" id="PF00226">
    <property type="entry name" value="DnaJ"/>
    <property type="match status" value="1"/>
</dbReference>
<sequence>MIIGSVEIDDGVEFYEFLEVERGASLEQIKRQYRRKALQYHPDKNPSEEAKRKFNQLSIIYEILSNEELRKRYDEWRFQEEVSITSGDGKQNQFQEELKKRERVHRDSTRVYDEVNKEYVNKNVFNNKVDLLREEGIRLRRLEEGTKARKNHLSYKEIRIPRYHYVKSGPLSHGARVTWKHKPELKGQFNEEVLGEIMGQFGKVTSAQIIDDSGQDRYDSGVVEFEEFNSYQTAINHDYKSAKLWDGTPVRKLASLLRGCRPTRIAYDNEKVNQLMDSIPSDYRFNEPSSGILGEYLDSMVAKQLNNL</sequence>
<dbReference type="GO" id="GO:0000390">
    <property type="term" value="P:spliceosomal complex disassembly"/>
    <property type="evidence" value="ECO:0007669"/>
    <property type="project" value="TreeGrafter"/>
</dbReference>
<evidence type="ECO:0000259" key="6">
    <source>
        <dbReference type="PROSITE" id="PS50076"/>
    </source>
</evidence>
<proteinExistence type="predicted"/>
<keyword evidence="8" id="KW-1185">Reference proteome</keyword>
<dbReference type="Gene3D" id="3.30.70.330">
    <property type="match status" value="1"/>
</dbReference>
<name>A0AAW0FGJ4_9APHY</name>
<keyword evidence="5" id="KW-0539">Nucleus</keyword>
<dbReference type="InterPro" id="IPR018253">
    <property type="entry name" value="DnaJ_domain_CS"/>
</dbReference>
<evidence type="ECO:0000313" key="8">
    <source>
        <dbReference type="Proteomes" id="UP001385951"/>
    </source>
</evidence>
<dbReference type="Pfam" id="PF00076">
    <property type="entry name" value="RRM_1"/>
    <property type="match status" value="1"/>
</dbReference>
<dbReference type="SMART" id="SM00271">
    <property type="entry name" value="DnaJ"/>
    <property type="match status" value="1"/>
</dbReference>
<dbReference type="InterPro" id="IPR035979">
    <property type="entry name" value="RBD_domain_sf"/>
</dbReference>
<dbReference type="EMBL" id="JASBNA010000056">
    <property type="protein sequence ID" value="KAK7679716.1"/>
    <property type="molecule type" value="Genomic_DNA"/>
</dbReference>
<dbReference type="AlphaFoldDB" id="A0AAW0FGJ4"/>
<dbReference type="PANTHER" id="PTHR44313">
    <property type="entry name" value="DNAJ HOMOLOG SUBFAMILY C MEMBER 17"/>
    <property type="match status" value="1"/>
</dbReference>
<evidence type="ECO:0000256" key="5">
    <source>
        <dbReference type="ARBA" id="ARBA00023242"/>
    </source>
</evidence>
<gene>
    <name evidence="7" type="ORF">QCA50_017215</name>
</gene>
<dbReference type="GO" id="GO:0005681">
    <property type="term" value="C:spliceosomal complex"/>
    <property type="evidence" value="ECO:0007669"/>
    <property type="project" value="TreeGrafter"/>
</dbReference>
<evidence type="ECO:0000256" key="4">
    <source>
        <dbReference type="ARBA" id="ARBA00023186"/>
    </source>
</evidence>
<dbReference type="PROSITE" id="PS50076">
    <property type="entry name" value="DNAJ_2"/>
    <property type="match status" value="1"/>
</dbReference>
<evidence type="ECO:0000313" key="7">
    <source>
        <dbReference type="EMBL" id="KAK7679716.1"/>
    </source>
</evidence>
<accession>A0AAW0FGJ4</accession>
<dbReference type="PROSITE" id="PS00636">
    <property type="entry name" value="DNAJ_1"/>
    <property type="match status" value="1"/>
</dbReference>
<evidence type="ECO:0000256" key="1">
    <source>
        <dbReference type="ARBA" id="ARBA00004123"/>
    </source>
</evidence>
<feature type="domain" description="J" evidence="6">
    <location>
        <begin position="13"/>
        <end position="77"/>
    </location>
</feature>
<keyword evidence="3" id="KW-0963">Cytoplasm</keyword>
<dbReference type="CDD" id="cd06257">
    <property type="entry name" value="DnaJ"/>
    <property type="match status" value="1"/>
</dbReference>
<evidence type="ECO:0000256" key="3">
    <source>
        <dbReference type="ARBA" id="ARBA00022490"/>
    </source>
</evidence>
<dbReference type="InterPro" id="IPR052094">
    <property type="entry name" value="Pre-mRNA-splicing_ERAD"/>
</dbReference>
<dbReference type="GO" id="GO:0003723">
    <property type="term" value="F:RNA binding"/>
    <property type="evidence" value="ECO:0007669"/>
    <property type="project" value="InterPro"/>
</dbReference>
<dbReference type="Proteomes" id="UP001385951">
    <property type="component" value="Unassembled WGS sequence"/>
</dbReference>
<dbReference type="GO" id="GO:0005737">
    <property type="term" value="C:cytoplasm"/>
    <property type="evidence" value="ECO:0007669"/>
    <property type="project" value="UniProtKB-SubCell"/>
</dbReference>
<dbReference type="PRINTS" id="PR00625">
    <property type="entry name" value="JDOMAIN"/>
</dbReference>
<dbReference type="SUPFAM" id="SSF46565">
    <property type="entry name" value="Chaperone J-domain"/>
    <property type="match status" value="1"/>
</dbReference>
<dbReference type="InterPro" id="IPR012677">
    <property type="entry name" value="Nucleotide-bd_a/b_plait_sf"/>
</dbReference>
<protein>
    <recommendedName>
        <fullName evidence="6">J domain-containing protein</fullName>
    </recommendedName>
</protein>
<dbReference type="InterPro" id="IPR000504">
    <property type="entry name" value="RRM_dom"/>
</dbReference>
<dbReference type="CDD" id="cd00590">
    <property type="entry name" value="RRM_SF"/>
    <property type="match status" value="1"/>
</dbReference>
<comment type="subcellular location">
    <subcellularLocation>
        <location evidence="2">Cytoplasm</location>
    </subcellularLocation>
    <subcellularLocation>
        <location evidence="1">Nucleus</location>
    </subcellularLocation>
</comment>
<evidence type="ECO:0000256" key="2">
    <source>
        <dbReference type="ARBA" id="ARBA00004496"/>
    </source>
</evidence>
<organism evidence="7 8">
    <name type="scientific">Cerrena zonata</name>
    <dbReference type="NCBI Taxonomy" id="2478898"/>
    <lineage>
        <taxon>Eukaryota</taxon>
        <taxon>Fungi</taxon>
        <taxon>Dikarya</taxon>
        <taxon>Basidiomycota</taxon>
        <taxon>Agaricomycotina</taxon>
        <taxon>Agaricomycetes</taxon>
        <taxon>Polyporales</taxon>
        <taxon>Cerrenaceae</taxon>
        <taxon>Cerrena</taxon>
    </lineage>
</organism>
<dbReference type="InterPro" id="IPR036869">
    <property type="entry name" value="J_dom_sf"/>
</dbReference>